<protein>
    <submittedName>
        <fullName evidence="2">Xenopus laevis tandemly arranged embryonic U1 snRNA genes U1a/U1b</fullName>
    </submittedName>
</protein>
<proteinExistence type="predicted"/>
<dbReference type="EMBL" id="X02585">
    <property type="protein sequence ID" value="CAA26420.1"/>
    <property type="molecule type" value="Genomic_DNA"/>
</dbReference>
<evidence type="ECO:0000256" key="1">
    <source>
        <dbReference type="SAM" id="Phobius"/>
    </source>
</evidence>
<dbReference type="PIR" id="T01263">
    <property type="entry name" value="T01263"/>
</dbReference>
<organism evidence="2">
    <name type="scientific">Xenopus laevis</name>
    <name type="common">African clawed frog</name>
    <dbReference type="NCBI Taxonomy" id="8355"/>
    <lineage>
        <taxon>Eukaryota</taxon>
        <taxon>Metazoa</taxon>
        <taxon>Chordata</taxon>
        <taxon>Craniata</taxon>
        <taxon>Vertebrata</taxon>
        <taxon>Euteleostomi</taxon>
        <taxon>Amphibia</taxon>
        <taxon>Batrachia</taxon>
        <taxon>Anura</taxon>
        <taxon>Pipoidea</taxon>
        <taxon>Pipidae</taxon>
        <taxon>Xenopodinae</taxon>
        <taxon>Xenopus</taxon>
        <taxon>Xenopus</taxon>
    </lineage>
</organism>
<keyword evidence="1" id="KW-0812">Transmembrane</keyword>
<dbReference type="AlphaFoldDB" id="Q91873"/>
<accession>Q91873</accession>
<feature type="transmembrane region" description="Helical" evidence="1">
    <location>
        <begin position="12"/>
        <end position="29"/>
    </location>
</feature>
<reference evidence="2" key="1">
    <citation type="journal article" date="1985" name="EMBO J.">
        <title>The two embryonic U1 RNA genes of Xenopus laevis have both common and gene-specific transcription signals.</title>
        <authorList>
            <person name="Krol A."/>
            <person name="Lund E."/>
            <person name="Dahlberg J.E."/>
        </authorList>
    </citation>
    <scope>NUCLEOTIDE SEQUENCE</scope>
</reference>
<keyword evidence="1" id="KW-1133">Transmembrane helix</keyword>
<sequence>MAVQLQLEARAGLFCFVFVFSLFCGFFFVPEPRPAVFFQSSRLHACMQMRVERVQPLGPPKVCLWAARLCHWAPVDGTQARGQADGLDERLAGASAPAQVSASSTLLMLPTWCWSSSCAFRRQQLILTWQGRYHDHEGGSPRARLSHCTPAVLTPAISPNAGKSTA</sequence>
<evidence type="ECO:0000313" key="2">
    <source>
        <dbReference type="EMBL" id="CAA26420.1"/>
    </source>
</evidence>
<name>Q91873_XENLA</name>
<keyword evidence="1" id="KW-0472">Membrane</keyword>